<keyword evidence="1" id="KW-0808">Transferase</keyword>
<comment type="caution">
    <text evidence="1">The sequence shown here is derived from an EMBL/GenBank/DDBJ whole genome shotgun (WGS) entry which is preliminary data.</text>
</comment>
<evidence type="ECO:0000313" key="1">
    <source>
        <dbReference type="EMBL" id="MCY9693694.1"/>
    </source>
</evidence>
<dbReference type="GO" id="GO:0003964">
    <property type="term" value="F:RNA-directed DNA polymerase activity"/>
    <property type="evidence" value="ECO:0007669"/>
    <property type="project" value="UniProtKB-KW"/>
</dbReference>
<evidence type="ECO:0000313" key="2">
    <source>
        <dbReference type="Proteomes" id="UP001527099"/>
    </source>
</evidence>
<keyword evidence="2" id="KW-1185">Reference proteome</keyword>
<dbReference type="EMBL" id="JAMDMX010000038">
    <property type="protein sequence ID" value="MCY9693694.1"/>
    <property type="molecule type" value="Genomic_DNA"/>
</dbReference>
<feature type="non-terminal residue" evidence="1">
    <location>
        <position position="1"/>
    </location>
</feature>
<dbReference type="Proteomes" id="UP001527099">
    <property type="component" value="Unassembled WGS sequence"/>
</dbReference>
<keyword evidence="1" id="KW-0695">RNA-directed DNA polymerase</keyword>
<gene>
    <name evidence="1" type="ORF">M5X19_12410</name>
</gene>
<organism evidence="1 2">
    <name type="scientific">Paenibacillus alginolyticus</name>
    <dbReference type="NCBI Taxonomy" id="59839"/>
    <lineage>
        <taxon>Bacteria</taxon>
        <taxon>Bacillati</taxon>
        <taxon>Bacillota</taxon>
        <taxon>Bacilli</taxon>
        <taxon>Bacillales</taxon>
        <taxon>Paenibacillaceae</taxon>
        <taxon>Paenibacillus</taxon>
    </lineage>
</organism>
<protein>
    <submittedName>
        <fullName evidence="1">Group II intron reverse transcriptase/maturase</fullName>
    </submittedName>
</protein>
<sequence>PRATYLVCCFEQEMDAKRYYEALVMRLKKFGLEIAEEKTKIIRFGRQSEVACKEVGLKKPETFRLPRVYSLLGQRQEWTFKTHEENEWKEI</sequence>
<keyword evidence="1" id="KW-0548">Nucleotidyltransferase</keyword>
<name>A0ABT4GC10_9BACL</name>
<accession>A0ABT4GC10</accession>
<reference evidence="1 2" key="1">
    <citation type="submission" date="2022-05" db="EMBL/GenBank/DDBJ databases">
        <title>Genome Sequencing of Bee-Associated Microbes.</title>
        <authorList>
            <person name="Dunlap C."/>
        </authorList>
    </citation>
    <scope>NUCLEOTIDE SEQUENCE [LARGE SCALE GENOMIC DNA]</scope>
    <source>
        <strain evidence="1 2">NRRL B-14421</strain>
    </source>
</reference>
<proteinExistence type="predicted"/>